<protein>
    <submittedName>
        <fullName evidence="1">Uncharacterized protein</fullName>
    </submittedName>
</protein>
<dbReference type="Proteomes" id="UP000045824">
    <property type="component" value="Unassembled WGS sequence"/>
</dbReference>
<evidence type="ECO:0000313" key="2">
    <source>
        <dbReference type="Proteomes" id="UP000045824"/>
    </source>
</evidence>
<sequence>MGIDLATLALFFSVFGVLWGVYRDRKLDGDGLNLRINKIESDYRVLFSNVKILSDEQEKTKTTLKNLETSINSLNIKMERVLTILEKK</sequence>
<gene>
    <name evidence="1" type="ORF">ERS008491_02666</name>
</gene>
<reference evidence="1 2" key="1">
    <citation type="submission" date="2015-03" db="EMBL/GenBank/DDBJ databases">
        <authorList>
            <person name="Murphy D."/>
        </authorList>
    </citation>
    <scope>NUCLEOTIDE SEQUENCE [LARGE SCALE GENOMIC DNA]</scope>
    <source>
        <strain evidence="1 2">FCF326</strain>
    </source>
</reference>
<dbReference type="EMBL" id="CPYI01000010">
    <property type="protein sequence ID" value="CNE94257.1"/>
    <property type="molecule type" value="Genomic_DNA"/>
</dbReference>
<evidence type="ECO:0000313" key="1">
    <source>
        <dbReference type="EMBL" id="CNE94257.1"/>
    </source>
</evidence>
<dbReference type="AlphaFoldDB" id="A0A0T9LGV9"/>
<proteinExistence type="predicted"/>
<dbReference type="RefSeq" id="WP_050119733.1">
    <property type="nucleotide sequence ID" value="NZ_CAWMAB010000010.1"/>
</dbReference>
<accession>A0A0T9LGV9</accession>
<organism evidence="1 2">
    <name type="scientific">Yersinia kristensenii</name>
    <dbReference type="NCBI Taxonomy" id="28152"/>
    <lineage>
        <taxon>Bacteria</taxon>
        <taxon>Pseudomonadati</taxon>
        <taxon>Pseudomonadota</taxon>
        <taxon>Gammaproteobacteria</taxon>
        <taxon>Enterobacterales</taxon>
        <taxon>Yersiniaceae</taxon>
        <taxon>Yersinia</taxon>
    </lineage>
</organism>
<name>A0A0T9LGV9_YERKR</name>